<evidence type="ECO:0000256" key="2">
    <source>
        <dbReference type="ARBA" id="ARBA00022692"/>
    </source>
</evidence>
<evidence type="ECO:0000256" key="6">
    <source>
        <dbReference type="SAM" id="Phobius"/>
    </source>
</evidence>
<protein>
    <submittedName>
        <fullName evidence="8">RDD family protein</fullName>
    </submittedName>
</protein>
<feature type="domain" description="RDD" evidence="7">
    <location>
        <begin position="22"/>
        <end position="126"/>
    </location>
</feature>
<evidence type="ECO:0000259" key="7">
    <source>
        <dbReference type="Pfam" id="PF06271"/>
    </source>
</evidence>
<dbReference type="InterPro" id="IPR010432">
    <property type="entry name" value="RDD"/>
</dbReference>
<comment type="caution">
    <text evidence="8">The sequence shown here is derived from an EMBL/GenBank/DDBJ whole genome shotgun (WGS) entry which is preliminary data.</text>
</comment>
<dbReference type="RefSeq" id="WP_372441452.1">
    <property type="nucleotide sequence ID" value="NZ_BAAAZQ010000007.1"/>
</dbReference>
<evidence type="ECO:0000256" key="1">
    <source>
        <dbReference type="ARBA" id="ARBA00004141"/>
    </source>
</evidence>
<accession>A0ABQ4ELR6</accession>
<organism evidence="8 9">
    <name type="scientific">Plantactinospora mayteni</name>
    <dbReference type="NCBI Taxonomy" id="566021"/>
    <lineage>
        <taxon>Bacteria</taxon>
        <taxon>Bacillati</taxon>
        <taxon>Actinomycetota</taxon>
        <taxon>Actinomycetes</taxon>
        <taxon>Micromonosporales</taxon>
        <taxon>Micromonosporaceae</taxon>
        <taxon>Plantactinospora</taxon>
    </lineage>
</organism>
<reference evidence="8 9" key="1">
    <citation type="submission" date="2021-01" db="EMBL/GenBank/DDBJ databases">
        <title>Whole genome shotgun sequence of Plantactinospora mayteni NBRC 109088.</title>
        <authorList>
            <person name="Komaki H."/>
            <person name="Tamura T."/>
        </authorList>
    </citation>
    <scope>NUCLEOTIDE SEQUENCE [LARGE SCALE GENOMIC DNA]</scope>
    <source>
        <strain evidence="8 9">NBRC 109088</strain>
    </source>
</reference>
<proteinExistence type="predicted"/>
<feature type="transmembrane region" description="Helical" evidence="6">
    <location>
        <begin position="53"/>
        <end position="72"/>
    </location>
</feature>
<evidence type="ECO:0000313" key="8">
    <source>
        <dbReference type="EMBL" id="GIG95640.1"/>
    </source>
</evidence>
<evidence type="ECO:0000256" key="5">
    <source>
        <dbReference type="SAM" id="MobiDB-lite"/>
    </source>
</evidence>
<keyword evidence="3 6" id="KW-1133">Transmembrane helix</keyword>
<feature type="region of interest" description="Disordered" evidence="5">
    <location>
        <begin position="1"/>
        <end position="21"/>
    </location>
</feature>
<gene>
    <name evidence="8" type="ORF">Pma05_22130</name>
</gene>
<evidence type="ECO:0000313" key="9">
    <source>
        <dbReference type="Proteomes" id="UP000621500"/>
    </source>
</evidence>
<name>A0ABQ4ELR6_9ACTN</name>
<sequence>MAAQQNGAAPPVPAADPTSPPPSLARRFGALSIDWILCLLATNLYADPIADSWAPVLTLIVVYGFFIGLFAQTPGMWVCRLSCVGYADGGRIGVLRALLRGALLGLVIPALIMDDRNRGLHDRAAGSIVVSVPSTRPAGSESPR</sequence>
<evidence type="ECO:0000256" key="4">
    <source>
        <dbReference type="ARBA" id="ARBA00023136"/>
    </source>
</evidence>
<feature type="compositionally biased region" description="Pro residues" evidence="5">
    <location>
        <begin position="10"/>
        <end position="21"/>
    </location>
</feature>
<comment type="subcellular location">
    <subcellularLocation>
        <location evidence="1">Membrane</location>
        <topology evidence="1">Multi-pass membrane protein</topology>
    </subcellularLocation>
</comment>
<feature type="transmembrane region" description="Helical" evidence="6">
    <location>
        <begin position="92"/>
        <end position="113"/>
    </location>
</feature>
<evidence type="ECO:0000256" key="3">
    <source>
        <dbReference type="ARBA" id="ARBA00022989"/>
    </source>
</evidence>
<dbReference type="Proteomes" id="UP000621500">
    <property type="component" value="Unassembled WGS sequence"/>
</dbReference>
<keyword evidence="2 6" id="KW-0812">Transmembrane</keyword>
<keyword evidence="4 6" id="KW-0472">Membrane</keyword>
<dbReference type="EMBL" id="BONX01000011">
    <property type="protein sequence ID" value="GIG95640.1"/>
    <property type="molecule type" value="Genomic_DNA"/>
</dbReference>
<keyword evidence="9" id="KW-1185">Reference proteome</keyword>
<dbReference type="Pfam" id="PF06271">
    <property type="entry name" value="RDD"/>
    <property type="match status" value="1"/>
</dbReference>